<dbReference type="InterPro" id="IPR003961">
    <property type="entry name" value="FN3_dom"/>
</dbReference>
<sequence length="811" mass="91516">MKKKFLSILAWTLSISFMTGTVENMRFVYAEPVQESEQGDNNSADTIEQTMDSISDPKQSEEIKNEDNLAKEDETKTVLSEKNNKEEMEALLKTAQEELSNILKSKEVRGTVYNCDTYEINEAADPSSKVISVVASGQQIFIDGIQIVDGALWYQVHYAQDGQPLKGYILDNYLIFVDTDFNSFRNQLLQKIKAINLAEVKVQGRASLSSVTNFDDILAYFPTSYHPYLKKLHSAHPNWTFVAQNTGLDWGTVISNEMYPSRNLIDNKNIASWKSLASRDYNQRTGKWVIKSDPYWVQASTAIVKYYMDPRNFLNETGIYQFELQTFNSNYHTQAGVESILKGTFMENAKVKSGMTYAQAFMKIGKEINVSPYLLASRVRQEQGTQGSSDLISGKVPGYEGYYNYYNIEAYGQTRAEIIENGLKEAKREGWNSRYKSLYGGSKKIAKNYISQGQDTFYLQKFDVDSSFNGCYWHQYMQNLQAAESESKNVKVAYESMGVINNSYVFKIPVFKNMPSSASAKPTQKTPGRVSINKAYSTAYNKIKIKWKKASGASGYYIYQSTSPKGKYKHVKTVSGGSSTSGSVSGLKTGKTYYFKVRAYKVISGAKCFGSYSGAKSARPMPSKTSIIKRTAADYRSIKLTWKKVSGASGYKIYRSTKKTGSYKMIKTVTSGNRTSYTNKKLTTGKTYYYKIKAYRTVGSKKYYSKYSSVVSKKAVPSTPKVTSIKASSKDKIKLSWKKVTGASGYVVYRSNSKNGTYKEIKTVKNGKTVSFTDRKLNSQKRYYYRIRAYRNVNGKMIKSSYSSKKSAVTL</sequence>
<organism evidence="3 4">
    <name type="scientific">Anaerosacchariphilus polymeriproducens</name>
    <dbReference type="NCBI Taxonomy" id="1812858"/>
    <lineage>
        <taxon>Bacteria</taxon>
        <taxon>Bacillati</taxon>
        <taxon>Bacillota</taxon>
        <taxon>Clostridia</taxon>
        <taxon>Lachnospirales</taxon>
        <taxon>Lachnospiraceae</taxon>
        <taxon>Anaerosacchariphilus</taxon>
    </lineage>
</organism>
<keyword evidence="4" id="KW-1185">Reference proteome</keyword>
<feature type="domain" description="Fibronectin type-III" evidence="2">
    <location>
        <begin position="621"/>
        <end position="715"/>
    </location>
</feature>
<evidence type="ECO:0000313" key="3">
    <source>
        <dbReference type="EMBL" id="RDU22154.1"/>
    </source>
</evidence>
<dbReference type="InterPro" id="IPR036116">
    <property type="entry name" value="FN3_sf"/>
</dbReference>
<dbReference type="SMART" id="SM00060">
    <property type="entry name" value="FN3"/>
    <property type="match status" value="3"/>
</dbReference>
<dbReference type="RefSeq" id="WP_115483335.1">
    <property type="nucleotide sequence ID" value="NZ_QRCT01000050.1"/>
</dbReference>
<proteinExistence type="predicted"/>
<protein>
    <recommendedName>
        <fullName evidence="2">Fibronectin type-III domain-containing protein</fullName>
    </recommendedName>
</protein>
<dbReference type="EMBL" id="QRCT01000050">
    <property type="protein sequence ID" value="RDU22154.1"/>
    <property type="molecule type" value="Genomic_DNA"/>
</dbReference>
<dbReference type="PROSITE" id="PS50853">
    <property type="entry name" value="FN3"/>
    <property type="match status" value="2"/>
</dbReference>
<dbReference type="CDD" id="cd00063">
    <property type="entry name" value="FN3"/>
    <property type="match status" value="1"/>
</dbReference>
<reference evidence="3 4" key="1">
    <citation type="submission" date="2018-07" db="EMBL/GenBank/DDBJ databases">
        <title>Anaerosacharophilus polymeroproducens gen. nov. sp. nov., an anaerobic bacterium isolated from salt field.</title>
        <authorList>
            <person name="Kim W."/>
            <person name="Yang S.-H."/>
            <person name="Oh J."/>
            <person name="Lee J.-H."/>
            <person name="Kwon K.K."/>
        </authorList>
    </citation>
    <scope>NUCLEOTIDE SEQUENCE [LARGE SCALE GENOMIC DNA]</scope>
    <source>
        <strain evidence="3 4">MCWD5</strain>
    </source>
</reference>
<dbReference type="Proteomes" id="UP000255036">
    <property type="component" value="Unassembled WGS sequence"/>
</dbReference>
<evidence type="ECO:0000313" key="4">
    <source>
        <dbReference type="Proteomes" id="UP000255036"/>
    </source>
</evidence>
<evidence type="ECO:0000256" key="1">
    <source>
        <dbReference type="SAM" id="MobiDB-lite"/>
    </source>
</evidence>
<feature type="domain" description="Fibronectin type-III" evidence="2">
    <location>
        <begin position="716"/>
        <end position="811"/>
    </location>
</feature>
<comment type="caution">
    <text evidence="3">The sequence shown here is derived from an EMBL/GenBank/DDBJ whole genome shotgun (WGS) entry which is preliminary data.</text>
</comment>
<gene>
    <name evidence="3" type="ORF">DWV06_16625</name>
</gene>
<dbReference type="PANTHER" id="PTHR46957:SF3">
    <property type="entry name" value="CYTOKINE RECEPTOR"/>
    <property type="match status" value="1"/>
</dbReference>
<dbReference type="GO" id="GO:0016020">
    <property type="term" value="C:membrane"/>
    <property type="evidence" value="ECO:0007669"/>
    <property type="project" value="UniProtKB-SubCell"/>
</dbReference>
<dbReference type="PANTHER" id="PTHR46957">
    <property type="entry name" value="CYTOKINE RECEPTOR"/>
    <property type="match status" value="1"/>
</dbReference>
<evidence type="ECO:0000259" key="2">
    <source>
        <dbReference type="PROSITE" id="PS50853"/>
    </source>
</evidence>
<accession>A0A371ARI5</accession>
<dbReference type="InterPro" id="IPR050713">
    <property type="entry name" value="RTP_Phos/Ushers"/>
</dbReference>
<feature type="region of interest" description="Disordered" evidence="1">
    <location>
        <begin position="52"/>
        <end position="83"/>
    </location>
</feature>
<dbReference type="AlphaFoldDB" id="A0A371ARI5"/>
<name>A0A371ARI5_9FIRM</name>
<dbReference type="Gene3D" id="2.60.40.10">
    <property type="entry name" value="Immunoglobulins"/>
    <property type="match status" value="3"/>
</dbReference>
<dbReference type="InterPro" id="IPR013783">
    <property type="entry name" value="Ig-like_fold"/>
</dbReference>
<dbReference type="OrthoDB" id="9816557at2"/>
<dbReference type="SUPFAM" id="SSF49265">
    <property type="entry name" value="Fibronectin type III"/>
    <property type="match status" value="2"/>
</dbReference>
<feature type="compositionally biased region" description="Basic and acidic residues" evidence="1">
    <location>
        <begin position="58"/>
        <end position="76"/>
    </location>
</feature>